<protein>
    <submittedName>
        <fullName evidence="2">Uncharacterized protein</fullName>
    </submittedName>
</protein>
<proteinExistence type="predicted"/>
<feature type="region of interest" description="Disordered" evidence="1">
    <location>
        <begin position="56"/>
        <end position="75"/>
    </location>
</feature>
<evidence type="ECO:0000256" key="1">
    <source>
        <dbReference type="SAM" id="MobiDB-lite"/>
    </source>
</evidence>
<evidence type="ECO:0000313" key="3">
    <source>
        <dbReference type="Proteomes" id="UP000600918"/>
    </source>
</evidence>
<dbReference type="AlphaFoldDB" id="A0A834PGQ8"/>
<name>A0A834PGQ8_VESPE</name>
<gene>
    <name evidence="2" type="ORF">H0235_001676</name>
</gene>
<reference evidence="2" key="1">
    <citation type="journal article" date="2020" name="G3 (Bethesda)">
        <title>High-Quality Assemblies for Three Invasive Social Wasps from the &lt;i&gt;Vespula&lt;/i&gt; Genus.</title>
        <authorList>
            <person name="Harrop T.W.R."/>
            <person name="Guhlin J."/>
            <person name="McLaughlin G.M."/>
            <person name="Permina E."/>
            <person name="Stockwell P."/>
            <person name="Gilligan J."/>
            <person name="Le Lec M.F."/>
            <person name="Gruber M.A.M."/>
            <person name="Quinn O."/>
            <person name="Lovegrove M."/>
            <person name="Duncan E.J."/>
            <person name="Remnant E.J."/>
            <person name="Van Eeckhoven J."/>
            <person name="Graham B."/>
            <person name="Knapp R.A."/>
            <person name="Langford K.W."/>
            <person name="Kronenberg Z."/>
            <person name="Press M.O."/>
            <person name="Eacker S.M."/>
            <person name="Wilson-Rankin E.E."/>
            <person name="Purcell J."/>
            <person name="Lester P.J."/>
            <person name="Dearden P.K."/>
        </authorList>
    </citation>
    <scope>NUCLEOTIDE SEQUENCE</scope>
    <source>
        <strain evidence="2">Volc-1</strain>
    </source>
</reference>
<organism evidence="2 3">
    <name type="scientific">Vespula pensylvanica</name>
    <name type="common">Western yellow jacket</name>
    <name type="synonym">Wasp</name>
    <dbReference type="NCBI Taxonomy" id="30213"/>
    <lineage>
        <taxon>Eukaryota</taxon>
        <taxon>Metazoa</taxon>
        <taxon>Ecdysozoa</taxon>
        <taxon>Arthropoda</taxon>
        <taxon>Hexapoda</taxon>
        <taxon>Insecta</taxon>
        <taxon>Pterygota</taxon>
        <taxon>Neoptera</taxon>
        <taxon>Endopterygota</taxon>
        <taxon>Hymenoptera</taxon>
        <taxon>Apocrita</taxon>
        <taxon>Aculeata</taxon>
        <taxon>Vespoidea</taxon>
        <taxon>Vespidae</taxon>
        <taxon>Vespinae</taxon>
        <taxon>Vespula</taxon>
    </lineage>
</organism>
<comment type="caution">
    <text evidence="2">The sequence shown here is derived from an EMBL/GenBank/DDBJ whole genome shotgun (WGS) entry which is preliminary data.</text>
</comment>
<dbReference type="Proteomes" id="UP000600918">
    <property type="component" value="Unassembled WGS sequence"/>
</dbReference>
<accession>A0A834PGQ8</accession>
<dbReference type="EMBL" id="JACSDY010000001">
    <property type="protein sequence ID" value="KAF7439285.1"/>
    <property type="molecule type" value="Genomic_DNA"/>
</dbReference>
<keyword evidence="3" id="KW-1185">Reference proteome</keyword>
<feature type="compositionally biased region" description="Gly residues" evidence="1">
    <location>
        <begin position="58"/>
        <end position="75"/>
    </location>
</feature>
<evidence type="ECO:0000313" key="2">
    <source>
        <dbReference type="EMBL" id="KAF7439285.1"/>
    </source>
</evidence>
<sequence length="82" mass="7266">MLKVQAASVSVTRLVCVVTCRVRVGCGRCDVGSDGVGSTDVAAAAVAAAAAAASTASGGAGGAGSGDDGSGGGGGGVVVVVA</sequence>